<gene>
    <name evidence="1" type="ORF">EKO27_g2603</name>
</gene>
<keyword evidence="2" id="KW-1185">Reference proteome</keyword>
<dbReference type="Proteomes" id="UP000286045">
    <property type="component" value="Unassembled WGS sequence"/>
</dbReference>
<reference evidence="1 2" key="1">
    <citation type="submission" date="2018-12" db="EMBL/GenBank/DDBJ databases">
        <title>Draft genome sequence of Xylaria grammica IHI A82.</title>
        <authorList>
            <person name="Buettner E."/>
            <person name="Kellner H."/>
        </authorList>
    </citation>
    <scope>NUCLEOTIDE SEQUENCE [LARGE SCALE GENOMIC DNA]</scope>
    <source>
        <strain evidence="1 2">IHI A82</strain>
    </source>
</reference>
<organism evidence="1 2">
    <name type="scientific">Xylaria grammica</name>
    <dbReference type="NCBI Taxonomy" id="363999"/>
    <lineage>
        <taxon>Eukaryota</taxon>
        <taxon>Fungi</taxon>
        <taxon>Dikarya</taxon>
        <taxon>Ascomycota</taxon>
        <taxon>Pezizomycotina</taxon>
        <taxon>Sordariomycetes</taxon>
        <taxon>Xylariomycetidae</taxon>
        <taxon>Xylariales</taxon>
        <taxon>Xylariaceae</taxon>
        <taxon>Xylaria</taxon>
    </lineage>
</organism>
<comment type="caution">
    <text evidence="1">The sequence shown here is derived from an EMBL/GenBank/DDBJ whole genome shotgun (WGS) entry which is preliminary data.</text>
</comment>
<proteinExistence type="predicted"/>
<dbReference type="STRING" id="363999.A0A439DDN3"/>
<sequence>MPHKCAGGALLHRCLLEVRAKVLRPDGAVLSLTAYESADYKYKHNVYSRPPGQGTSNLQMLNFNIEYANSIPELKDKVAALGTIGDDPKKANDLLALVTPDQYNFGSGPWFLTTHCTKEVVDGLASGTDASWEAYMQCVGVTNTDDRKAYWTRAKTAFGLK</sequence>
<evidence type="ECO:0000313" key="2">
    <source>
        <dbReference type="Proteomes" id="UP000286045"/>
    </source>
</evidence>
<dbReference type="AlphaFoldDB" id="A0A439DDN3"/>
<evidence type="ECO:0000313" key="1">
    <source>
        <dbReference type="EMBL" id="RWA12495.1"/>
    </source>
</evidence>
<dbReference type="EMBL" id="RYZI01000049">
    <property type="protein sequence ID" value="RWA12495.1"/>
    <property type="molecule type" value="Genomic_DNA"/>
</dbReference>
<accession>A0A439DDN3</accession>
<protein>
    <submittedName>
        <fullName evidence="1">Uncharacterized protein</fullName>
    </submittedName>
</protein>
<name>A0A439DDN3_9PEZI</name>